<feature type="chain" id="PRO_5038576094" description="ThuA-like domain-containing protein" evidence="2">
    <location>
        <begin position="29"/>
        <end position="295"/>
    </location>
</feature>
<evidence type="ECO:0000313" key="4">
    <source>
        <dbReference type="EMBL" id="TWJ15010.1"/>
    </source>
</evidence>
<organism evidence="4 5">
    <name type="scientific">Stackebrandtia albiflava</name>
    <dbReference type="NCBI Taxonomy" id="406432"/>
    <lineage>
        <taxon>Bacteria</taxon>
        <taxon>Bacillati</taxon>
        <taxon>Actinomycetota</taxon>
        <taxon>Actinomycetes</taxon>
        <taxon>Glycomycetales</taxon>
        <taxon>Glycomycetaceae</taxon>
        <taxon>Stackebrandtia</taxon>
    </lineage>
</organism>
<feature type="domain" description="ThuA-like" evidence="3">
    <location>
        <begin position="34"/>
        <end position="243"/>
    </location>
</feature>
<reference evidence="4 5" key="1">
    <citation type="journal article" date="2013" name="Stand. Genomic Sci.">
        <title>Genomic Encyclopedia of Type Strains, Phase I: The one thousand microbial genomes (KMG-I) project.</title>
        <authorList>
            <person name="Kyrpides N.C."/>
            <person name="Woyke T."/>
            <person name="Eisen J.A."/>
            <person name="Garrity G."/>
            <person name="Lilburn T.G."/>
            <person name="Beck B.J."/>
            <person name="Whitman W.B."/>
            <person name="Hugenholtz P."/>
            <person name="Klenk H.P."/>
        </authorList>
    </citation>
    <scope>NUCLEOTIDE SEQUENCE [LARGE SCALE GENOMIC DNA]</scope>
    <source>
        <strain evidence="4 5">DSM 45044</strain>
    </source>
</reference>
<evidence type="ECO:0000256" key="1">
    <source>
        <dbReference type="SAM" id="Phobius"/>
    </source>
</evidence>
<dbReference type="EMBL" id="VLLL01000005">
    <property type="protein sequence ID" value="TWJ15010.1"/>
    <property type="molecule type" value="Genomic_DNA"/>
</dbReference>
<dbReference type="InterPro" id="IPR029062">
    <property type="entry name" value="Class_I_gatase-like"/>
</dbReference>
<evidence type="ECO:0000256" key="2">
    <source>
        <dbReference type="SAM" id="SignalP"/>
    </source>
</evidence>
<feature type="signal peptide" evidence="2">
    <location>
        <begin position="1"/>
        <end position="28"/>
    </location>
</feature>
<dbReference type="Pfam" id="PF06283">
    <property type="entry name" value="ThuA"/>
    <property type="match status" value="1"/>
</dbReference>
<dbReference type="AlphaFoldDB" id="A0A562VAU9"/>
<keyword evidence="1" id="KW-0812">Transmembrane</keyword>
<dbReference type="Gene3D" id="3.40.50.880">
    <property type="match status" value="1"/>
</dbReference>
<dbReference type="InterPro" id="IPR029010">
    <property type="entry name" value="ThuA-like"/>
</dbReference>
<protein>
    <recommendedName>
        <fullName evidence="3">ThuA-like domain-containing protein</fullName>
    </recommendedName>
</protein>
<evidence type="ECO:0000313" key="5">
    <source>
        <dbReference type="Proteomes" id="UP000321617"/>
    </source>
</evidence>
<feature type="transmembrane region" description="Helical" evidence="1">
    <location>
        <begin position="261"/>
        <end position="282"/>
    </location>
</feature>
<dbReference type="OrthoDB" id="9816308at2"/>
<name>A0A562VAU9_9ACTN</name>
<dbReference type="Proteomes" id="UP000321617">
    <property type="component" value="Unassembled WGS sequence"/>
</dbReference>
<dbReference type="SUPFAM" id="SSF52317">
    <property type="entry name" value="Class I glutamine amidotransferase-like"/>
    <property type="match status" value="1"/>
</dbReference>
<dbReference type="PANTHER" id="PTHR40469:SF2">
    <property type="entry name" value="GALACTOSE-BINDING DOMAIN-LIKE SUPERFAMILY PROTEIN"/>
    <property type="match status" value="1"/>
</dbReference>
<evidence type="ECO:0000259" key="3">
    <source>
        <dbReference type="Pfam" id="PF06283"/>
    </source>
</evidence>
<dbReference type="PANTHER" id="PTHR40469">
    <property type="entry name" value="SECRETED GLYCOSYL HYDROLASE"/>
    <property type="match status" value="1"/>
</dbReference>
<dbReference type="RefSeq" id="WP_147132980.1">
    <property type="nucleotide sequence ID" value="NZ_BAABIJ010000001.1"/>
</dbReference>
<proteinExistence type="predicted"/>
<keyword evidence="1" id="KW-0472">Membrane</keyword>
<comment type="caution">
    <text evidence="4">The sequence shown here is derived from an EMBL/GenBank/DDBJ whole genome shotgun (WGS) entry which is preliminary data.</text>
</comment>
<sequence>MRNTWRRAVATTMAVAALIVAVPAPVTAAATTVRVLLYTGTQWPHPATEEAISFIEMTGRRHGFEVTTTGAASEFTVPRLAGYDVVMWLHNQGDTLNAEQRGAFEDWYRAGGGFVGVHAAAYAEPDWAYFDELLGARPRAGERDEPSAKTITVNVEHQSTRDMPAEWTEQEDQWYRFDRDPAENTGTEILATVAAETGDARRPVAWCRDFDGGRTWYTALGHRVKSFEDGDYMRMLRGGVWWAAGLDAEPLVQDRDAAPAWPYPLSFLVWIAAVAVGGSLAVMRLNRREASAGAA</sequence>
<accession>A0A562VAU9</accession>
<gene>
    <name evidence="4" type="ORF">LX16_0706</name>
</gene>
<keyword evidence="1" id="KW-1133">Transmembrane helix</keyword>
<keyword evidence="2" id="KW-0732">Signal</keyword>
<keyword evidence="5" id="KW-1185">Reference proteome</keyword>